<keyword evidence="2" id="KW-0472">Membrane</keyword>
<organism evidence="3 4">
    <name type="scientific">Trichinella britovi</name>
    <name type="common">Parasitic roundworm</name>
    <dbReference type="NCBI Taxonomy" id="45882"/>
    <lineage>
        <taxon>Eukaryota</taxon>
        <taxon>Metazoa</taxon>
        <taxon>Ecdysozoa</taxon>
        <taxon>Nematoda</taxon>
        <taxon>Enoplea</taxon>
        <taxon>Dorylaimia</taxon>
        <taxon>Trichinellida</taxon>
        <taxon>Trichinellidae</taxon>
        <taxon>Trichinella</taxon>
    </lineage>
</organism>
<feature type="transmembrane region" description="Helical" evidence="2">
    <location>
        <begin position="115"/>
        <end position="136"/>
    </location>
</feature>
<evidence type="ECO:0000313" key="4">
    <source>
        <dbReference type="Proteomes" id="UP000054653"/>
    </source>
</evidence>
<protein>
    <submittedName>
        <fullName evidence="3">Uncharacterized protein</fullName>
    </submittedName>
</protein>
<proteinExistence type="predicted"/>
<dbReference type="Proteomes" id="UP000054653">
    <property type="component" value="Unassembled WGS sequence"/>
</dbReference>
<keyword evidence="2" id="KW-1133">Transmembrane helix</keyword>
<keyword evidence="2" id="KW-0812">Transmembrane</keyword>
<feature type="region of interest" description="Disordered" evidence="1">
    <location>
        <begin position="523"/>
        <end position="587"/>
    </location>
</feature>
<reference evidence="3 4" key="1">
    <citation type="submission" date="2015-01" db="EMBL/GenBank/DDBJ databases">
        <title>Evolution of Trichinella species and genotypes.</title>
        <authorList>
            <person name="Korhonen P.K."/>
            <person name="Edoardo P."/>
            <person name="Giuseppe L.R."/>
            <person name="Gasser R.B."/>
        </authorList>
    </citation>
    <scope>NUCLEOTIDE SEQUENCE [LARGE SCALE GENOMIC DNA]</scope>
    <source>
        <strain evidence="3">ISS120</strain>
    </source>
</reference>
<dbReference type="OrthoDB" id="5916685at2759"/>
<accession>A0A0V1CI81</accession>
<sequence>MILSVCRGCVSESRSDLSLSTVSRTTPRPKLGSKIFNQAMPASRPVLDLFENQPSLSVDVDDLGKLTCGRNVHCCCLLVDRVVFLGISVNYNKVQVRLKRPPLFAPLLPNMRPSLVNLLSIVLLVQYTVGDLYFMVENAKVFQCRGVSSVLDIPEKEIRVTDTRGREVHYITAPGEFVIHFGKINVKRNLQHLAGEISINLQVPIGGGGPFGIKWDIPYSAVPQKKLIGGYTCDAQSGYVKDGDRNVCRYCDLCQSTAKVERDLSSGHKFLPELGGSEQMFSTMCAEISPRTYTLTRTVRLPSKEELQEMVNQKFNGMDSGLKSKFKIGKGKFQVYLNLKSSPNPPQDSDSFYSSIKGCQCCARGGGGLFCRGCKEKCKSQYAEQCLAPGTQTVACYTVDYSFRASENYGDVQKFLRDNNFVDNGPSAPMGGGVGGGSGGSQHACINAINSPTYQRYCKTRWNPAFCCNLCPGIIKFYFLYFQIIANLAHYLMTDMIHLIIGILFFLCFTILLLLCTNKGTLSDGQSPPAVEKLNDPSPTKVESPPQSVTGKSVEQQVEQKTLTTTNSTDVKSQEDSTLMVSFEHPN</sequence>
<name>A0A0V1CI81_TRIBR</name>
<dbReference type="AlphaFoldDB" id="A0A0V1CI81"/>
<feature type="compositionally biased region" description="Polar residues" evidence="1">
    <location>
        <begin position="545"/>
        <end position="580"/>
    </location>
</feature>
<gene>
    <name evidence="3" type="ORF">T03_7939</name>
</gene>
<dbReference type="EMBL" id="JYDI01000190">
    <property type="protein sequence ID" value="KRY48965.1"/>
    <property type="molecule type" value="Genomic_DNA"/>
</dbReference>
<evidence type="ECO:0000256" key="2">
    <source>
        <dbReference type="SAM" id="Phobius"/>
    </source>
</evidence>
<comment type="caution">
    <text evidence="3">The sequence shown here is derived from an EMBL/GenBank/DDBJ whole genome shotgun (WGS) entry which is preliminary data.</text>
</comment>
<evidence type="ECO:0000313" key="3">
    <source>
        <dbReference type="EMBL" id="KRY48965.1"/>
    </source>
</evidence>
<dbReference type="OMA" id="YCKTHNC"/>
<feature type="transmembrane region" description="Helical" evidence="2">
    <location>
        <begin position="496"/>
        <end position="516"/>
    </location>
</feature>
<keyword evidence="4" id="KW-1185">Reference proteome</keyword>
<feature type="transmembrane region" description="Helical" evidence="2">
    <location>
        <begin position="465"/>
        <end position="484"/>
    </location>
</feature>
<evidence type="ECO:0000256" key="1">
    <source>
        <dbReference type="SAM" id="MobiDB-lite"/>
    </source>
</evidence>